<evidence type="ECO:0000256" key="1">
    <source>
        <dbReference type="SAM" id="Phobius"/>
    </source>
</evidence>
<feature type="transmembrane region" description="Helical" evidence="1">
    <location>
        <begin position="86"/>
        <end position="103"/>
    </location>
</feature>
<gene>
    <name evidence="2" type="ORF">NT2_17_00130</name>
</gene>
<evidence type="ECO:0000313" key="2">
    <source>
        <dbReference type="EMBL" id="GAD51096.1"/>
    </source>
</evidence>
<protein>
    <submittedName>
        <fullName evidence="2">Uncharacterized protein</fullName>
    </submittedName>
</protein>
<dbReference type="Proteomes" id="UP000016568">
    <property type="component" value="Unassembled WGS sequence"/>
</dbReference>
<keyword evidence="3" id="KW-1185">Reference proteome</keyword>
<name>U2YC17_9SPHN</name>
<feature type="transmembrane region" description="Helical" evidence="1">
    <location>
        <begin position="173"/>
        <end position="193"/>
    </location>
</feature>
<feature type="transmembrane region" description="Helical" evidence="1">
    <location>
        <begin position="109"/>
        <end position="128"/>
    </location>
</feature>
<dbReference type="eggNOG" id="ENOG503125V">
    <property type="taxonomic scope" value="Bacteria"/>
</dbReference>
<feature type="transmembrane region" description="Helical" evidence="1">
    <location>
        <begin position="21"/>
        <end position="38"/>
    </location>
</feature>
<sequence length="427" mass="47692">MAFVLVGRDTRQGLAGVLRTFFNPVIVLPLILAALYASGEIYLTTKLGWWSLANLKTTVIWIVTFAFVTMFEVVSAKNRKCGLGRITKEIFTVATVLTFITELQSFPLLVELIALPAVAFIVMAAEVAKHRPEHASDTKLFGAITAMIGLGYFGFSLWMTIAEWQKNATWANALEFALPIWLSVGFLPFLYGWRIYIAYSETFVTISIFGLDPKLVPFARWLAITRIGSDIDLLERWRCSIQHSRPADKIELRHSLTALLALKAQENAPPDVPPQQGWSPYLAMKFMTDMGFETGHYHHSFEEEWCASSLMCAFGNGMPMPNNIAYYIEGNASAANILKLKLNVNDPASPNEAENMFVVHCMYLLEQAVSLNAVERMKMDIATLGEFENEIPYGSVALSREDFIGGIKGGYSRKFELRRGLPINGSS</sequence>
<keyword evidence="1" id="KW-0812">Transmembrane</keyword>
<dbReference type="AlphaFoldDB" id="U2YC17"/>
<evidence type="ECO:0000313" key="3">
    <source>
        <dbReference type="Proteomes" id="UP000016568"/>
    </source>
</evidence>
<dbReference type="EMBL" id="BASZ01000017">
    <property type="protein sequence ID" value="GAD51096.1"/>
    <property type="molecule type" value="Genomic_DNA"/>
</dbReference>
<accession>U2YC17</accession>
<organism evidence="2 3">
    <name type="scientific">Caenibius tardaugens NBRC 16725</name>
    <dbReference type="NCBI Taxonomy" id="1219035"/>
    <lineage>
        <taxon>Bacteria</taxon>
        <taxon>Pseudomonadati</taxon>
        <taxon>Pseudomonadota</taxon>
        <taxon>Alphaproteobacteria</taxon>
        <taxon>Sphingomonadales</taxon>
        <taxon>Erythrobacteraceae</taxon>
        <taxon>Caenibius</taxon>
    </lineage>
</organism>
<feature type="transmembrane region" description="Helical" evidence="1">
    <location>
        <begin position="140"/>
        <end position="161"/>
    </location>
</feature>
<reference evidence="2 3" key="1">
    <citation type="submission" date="2013-09" db="EMBL/GenBank/DDBJ databases">
        <title>Whole genome shotgun sequence of Novosphingobium tardaugens NBRC 16725.</title>
        <authorList>
            <person name="Isaki S."/>
            <person name="Hosoyama A."/>
            <person name="Tsuchikane K."/>
            <person name="Katsumata H."/>
            <person name="Ando Y."/>
            <person name="Yamazaki S."/>
            <person name="Fujita N."/>
        </authorList>
    </citation>
    <scope>NUCLEOTIDE SEQUENCE [LARGE SCALE GENOMIC DNA]</scope>
    <source>
        <strain evidence="2 3">NBRC 16725</strain>
    </source>
</reference>
<keyword evidence="1" id="KW-1133">Transmembrane helix</keyword>
<proteinExistence type="predicted"/>
<feature type="transmembrane region" description="Helical" evidence="1">
    <location>
        <begin position="58"/>
        <end position="74"/>
    </location>
</feature>
<keyword evidence="1" id="KW-0472">Membrane</keyword>
<comment type="caution">
    <text evidence="2">The sequence shown here is derived from an EMBL/GenBank/DDBJ whole genome shotgun (WGS) entry which is preliminary data.</text>
</comment>